<dbReference type="Proteomes" id="UP000251617">
    <property type="component" value="Chromosome"/>
</dbReference>
<dbReference type="InterPro" id="IPR017748">
    <property type="entry name" value="TagF"/>
</dbReference>
<dbReference type="Pfam" id="PF09867">
    <property type="entry name" value="TagF_N"/>
    <property type="match status" value="1"/>
</dbReference>
<dbReference type="PIRSF" id="PIRSF029287">
    <property type="entry name" value="UCP029287"/>
    <property type="match status" value="1"/>
</dbReference>
<dbReference type="RefSeq" id="WP_112898701.1">
    <property type="nucleotide sequence ID" value="NZ_CP030750.1"/>
</dbReference>
<reference evidence="1 2" key="1">
    <citation type="submission" date="2018-06" db="EMBL/GenBank/DDBJ databases">
        <title>The genome of Pseudomonas putida NX-1, a lignin degrader.</title>
        <authorList>
            <person name="Xu Z."/>
        </authorList>
    </citation>
    <scope>NUCLEOTIDE SEQUENCE [LARGE SCALE GENOMIC DNA]</scope>
    <source>
        <strain evidence="1 2">NX-1</strain>
    </source>
</reference>
<evidence type="ECO:0000313" key="2">
    <source>
        <dbReference type="Proteomes" id="UP000251617"/>
    </source>
</evidence>
<proteinExistence type="predicted"/>
<gene>
    <name evidence="1" type="primary">tagF</name>
    <name evidence="1" type="ORF">C1S65_17100</name>
</gene>
<dbReference type="Gene3D" id="3.40.1730.10">
    <property type="entry name" value="pa0076 domain"/>
    <property type="match status" value="1"/>
</dbReference>
<sequence length="237" mass="25680">MEQRVSRTGFYGKLVTHGDFLSRRLSPAFVRGWDDWLQAGLLASRERLGAGWEQAYRCSPIWHFALAAGVCGEPAWAGVMMPSVDRVGRYFPLTLAYGGPDIPVLERLRRDGAWYAEVERLALSTLEAGFVLERFDRDLSQLPAPSRPEPASIAPAWGQPAMGAMWSALPEQDGMAQAVEQWLMQLDGLAGQRSLAGHALFWTEGGPQVAPTLLVSRGLPGVGWFVGMLGGEGGGAA</sequence>
<evidence type="ECO:0000313" key="1">
    <source>
        <dbReference type="EMBL" id="AXA25747.1"/>
    </source>
</evidence>
<dbReference type="InterPro" id="IPR038225">
    <property type="entry name" value="TagF_sf"/>
</dbReference>
<dbReference type="AlphaFoldDB" id="A0AAD0PGJ9"/>
<name>A0AAD0PGJ9_PSEPU</name>
<dbReference type="NCBIfam" id="TIGR03373">
    <property type="entry name" value="VI_minor_4"/>
    <property type="match status" value="1"/>
</dbReference>
<protein>
    <submittedName>
        <fullName evidence="1">Type VI secretion system-associated protein TagF</fullName>
    </submittedName>
</protein>
<dbReference type="EMBL" id="CP030750">
    <property type="protein sequence ID" value="AXA25747.1"/>
    <property type="molecule type" value="Genomic_DNA"/>
</dbReference>
<organism evidence="1 2">
    <name type="scientific">Pseudomonas putida</name>
    <name type="common">Arthrobacter siderocapsulatus</name>
    <dbReference type="NCBI Taxonomy" id="303"/>
    <lineage>
        <taxon>Bacteria</taxon>
        <taxon>Pseudomonadati</taxon>
        <taxon>Pseudomonadota</taxon>
        <taxon>Gammaproteobacteria</taxon>
        <taxon>Pseudomonadales</taxon>
        <taxon>Pseudomonadaceae</taxon>
        <taxon>Pseudomonas</taxon>
    </lineage>
</organism>
<accession>A0AAD0PGJ9</accession>